<organism evidence="3 4">
    <name type="scientific">Actibacterium lipolyticum</name>
    <dbReference type="NCBI Taxonomy" id="1524263"/>
    <lineage>
        <taxon>Bacteria</taxon>
        <taxon>Pseudomonadati</taxon>
        <taxon>Pseudomonadota</taxon>
        <taxon>Alphaproteobacteria</taxon>
        <taxon>Rhodobacterales</taxon>
        <taxon>Roseobacteraceae</taxon>
        <taxon>Actibacterium</taxon>
    </lineage>
</organism>
<evidence type="ECO:0000313" key="3">
    <source>
        <dbReference type="EMBL" id="SMX31724.1"/>
    </source>
</evidence>
<protein>
    <recommendedName>
        <fullName evidence="2">Hedgehog/Intein (Hint) domain-containing protein</fullName>
    </recommendedName>
</protein>
<dbReference type="InterPro" id="IPR036844">
    <property type="entry name" value="Hint_dom_sf"/>
</dbReference>
<sequence length="261" mass="28134">MEDPHFAAAGLAVAPRASTGQTTSERFGRRPHGALPQARRYEIVGHTSSGTIQKLSISAPASPFISDAFEGFARGSLIATPDGPVAIEDLAPGMLIETADNGPQPLRWIGSTIISSERFDETRPLIRFASDSLGMARPSPDLILGPRARIMFQHAGCRQLFDRPSALAPARAMIDGDSIFAMRSVAPVKVYHLVLDGQQIILANGVETESFHPGPHGQALMDNDELELFLSLFPHIKSIEDFGPAPYPRLTAFELNTLQAG</sequence>
<evidence type="ECO:0000259" key="2">
    <source>
        <dbReference type="Pfam" id="PF13403"/>
    </source>
</evidence>
<dbReference type="AlphaFoldDB" id="A0A238JNE2"/>
<gene>
    <name evidence="3" type="ORF">COL8621_00585</name>
</gene>
<name>A0A238JNE2_9RHOB</name>
<reference evidence="4" key="1">
    <citation type="submission" date="2017-05" db="EMBL/GenBank/DDBJ databases">
        <authorList>
            <person name="Rodrigo-Torres L."/>
            <person name="Arahal R. D."/>
            <person name="Lucena T."/>
        </authorList>
    </citation>
    <scope>NUCLEOTIDE SEQUENCE [LARGE SCALE GENOMIC DNA]</scope>
    <source>
        <strain evidence="4">CECT 8621</strain>
    </source>
</reference>
<accession>A0A238JNE2</accession>
<dbReference type="RefSeq" id="WP_093965819.1">
    <property type="nucleotide sequence ID" value="NZ_FXYE01000001.1"/>
</dbReference>
<evidence type="ECO:0000313" key="4">
    <source>
        <dbReference type="Proteomes" id="UP000202922"/>
    </source>
</evidence>
<dbReference type="EMBL" id="FXYE01000001">
    <property type="protein sequence ID" value="SMX31724.1"/>
    <property type="molecule type" value="Genomic_DNA"/>
</dbReference>
<feature type="domain" description="Hedgehog/Intein (Hint)" evidence="2">
    <location>
        <begin position="71"/>
        <end position="214"/>
    </location>
</feature>
<dbReference type="Pfam" id="PF13403">
    <property type="entry name" value="Hint_2"/>
    <property type="match status" value="1"/>
</dbReference>
<evidence type="ECO:0000256" key="1">
    <source>
        <dbReference type="SAM" id="MobiDB-lite"/>
    </source>
</evidence>
<dbReference type="Proteomes" id="UP000202922">
    <property type="component" value="Unassembled WGS sequence"/>
</dbReference>
<dbReference type="SUPFAM" id="SSF51294">
    <property type="entry name" value="Hedgehog/intein (Hint) domain"/>
    <property type="match status" value="1"/>
</dbReference>
<proteinExistence type="predicted"/>
<dbReference type="OrthoDB" id="6305173at2"/>
<dbReference type="InterPro" id="IPR028992">
    <property type="entry name" value="Hedgehog/Intein_dom"/>
</dbReference>
<feature type="region of interest" description="Disordered" evidence="1">
    <location>
        <begin position="8"/>
        <end position="35"/>
    </location>
</feature>
<keyword evidence="4" id="KW-1185">Reference proteome</keyword>